<dbReference type="OrthoDB" id="5291101at2"/>
<dbReference type="STRING" id="990712.SAMN05216257_10543"/>
<dbReference type="CDD" id="cd06433">
    <property type="entry name" value="GT_2_WfgS_like"/>
    <property type="match status" value="1"/>
</dbReference>
<dbReference type="GO" id="GO:0016758">
    <property type="term" value="F:hexosyltransferase activity"/>
    <property type="evidence" value="ECO:0007669"/>
    <property type="project" value="UniProtKB-ARBA"/>
</dbReference>
<keyword evidence="2" id="KW-0808">Transferase</keyword>
<evidence type="ECO:0000259" key="1">
    <source>
        <dbReference type="Pfam" id="PF00535"/>
    </source>
</evidence>
<dbReference type="SUPFAM" id="SSF53448">
    <property type="entry name" value="Nucleotide-diphospho-sugar transferases"/>
    <property type="match status" value="1"/>
</dbReference>
<accession>A0A1G9F5W8</accession>
<feature type="domain" description="Glycosyltransferase 2-like" evidence="1">
    <location>
        <begin position="8"/>
        <end position="118"/>
    </location>
</feature>
<dbReference type="PANTHER" id="PTHR22916:SF65">
    <property type="entry name" value="SLR1065 PROTEIN"/>
    <property type="match status" value="1"/>
</dbReference>
<proteinExistence type="predicted"/>
<dbReference type="InterPro" id="IPR001173">
    <property type="entry name" value="Glyco_trans_2-like"/>
</dbReference>
<dbReference type="RefSeq" id="WP_092500655.1">
    <property type="nucleotide sequence ID" value="NZ_FNFV01000005.1"/>
</dbReference>
<dbReference type="AlphaFoldDB" id="A0A1G9F5W8"/>
<name>A0A1G9F5W8_9RHOB</name>
<sequence>MSVAPAISVVTAARNMERFAAETIRSVIAQKQAGDEYLFIDGASTDATLAIARGFGQAIDVLVSEPDAGQYHAIAKGMARARGEILCWINADDVLMPWTFAVVREIFARFPEIDWIIGTPAYLSASGQLTRIQSKLPAYPRRFIANGWYRRALGGYLQQESMFWRRRLWERTGGLDLRWRLAADFELWTRFAEHAELVAVDVPLAAFRERPGEQRSSAQAADYDAEVEAICRQKPAPPLPWRWLARRGVVARSLCRGLISCHGAALVHDRGRGGWRKLARRRSLARVGWGRLADEWLAARGVS</sequence>
<protein>
    <submittedName>
        <fullName evidence="2">Glycosyl transferase family 2</fullName>
    </submittedName>
</protein>
<dbReference type="PANTHER" id="PTHR22916">
    <property type="entry name" value="GLYCOSYLTRANSFERASE"/>
    <property type="match status" value="1"/>
</dbReference>
<organism evidence="2 3">
    <name type="scientific">Meinhardsimonia xiamenensis</name>
    <dbReference type="NCBI Taxonomy" id="990712"/>
    <lineage>
        <taxon>Bacteria</taxon>
        <taxon>Pseudomonadati</taxon>
        <taxon>Pseudomonadota</taxon>
        <taxon>Alphaproteobacteria</taxon>
        <taxon>Rhodobacterales</taxon>
        <taxon>Paracoccaceae</taxon>
        <taxon>Meinhardsimonia</taxon>
    </lineage>
</organism>
<dbReference type="Proteomes" id="UP000199328">
    <property type="component" value="Unassembled WGS sequence"/>
</dbReference>
<dbReference type="Pfam" id="PF00535">
    <property type="entry name" value="Glycos_transf_2"/>
    <property type="match status" value="1"/>
</dbReference>
<reference evidence="3" key="1">
    <citation type="submission" date="2016-10" db="EMBL/GenBank/DDBJ databases">
        <authorList>
            <person name="Varghese N."/>
            <person name="Submissions S."/>
        </authorList>
    </citation>
    <scope>NUCLEOTIDE SEQUENCE [LARGE SCALE GENOMIC DNA]</scope>
    <source>
        <strain evidence="3">CGMCC 1.10789</strain>
    </source>
</reference>
<evidence type="ECO:0000313" key="3">
    <source>
        <dbReference type="Proteomes" id="UP000199328"/>
    </source>
</evidence>
<dbReference type="EMBL" id="FNFV01000005">
    <property type="protein sequence ID" value="SDK83583.1"/>
    <property type="molecule type" value="Genomic_DNA"/>
</dbReference>
<dbReference type="Gene3D" id="3.90.550.10">
    <property type="entry name" value="Spore Coat Polysaccharide Biosynthesis Protein SpsA, Chain A"/>
    <property type="match status" value="1"/>
</dbReference>
<dbReference type="InterPro" id="IPR029044">
    <property type="entry name" value="Nucleotide-diphossugar_trans"/>
</dbReference>
<keyword evidence="3" id="KW-1185">Reference proteome</keyword>
<evidence type="ECO:0000313" key="2">
    <source>
        <dbReference type="EMBL" id="SDK83583.1"/>
    </source>
</evidence>
<gene>
    <name evidence="2" type="ORF">SAMN05216257_10543</name>
</gene>